<dbReference type="Proteomes" id="UP000284178">
    <property type="component" value="Unassembled WGS sequence"/>
</dbReference>
<gene>
    <name evidence="1" type="ORF">DWY25_09590</name>
</gene>
<organism evidence="1 2">
    <name type="scientific">Holdemania filiformis</name>
    <dbReference type="NCBI Taxonomy" id="61171"/>
    <lineage>
        <taxon>Bacteria</taxon>
        <taxon>Bacillati</taxon>
        <taxon>Bacillota</taxon>
        <taxon>Erysipelotrichia</taxon>
        <taxon>Erysipelotrichales</taxon>
        <taxon>Erysipelotrichaceae</taxon>
        <taxon>Holdemania</taxon>
    </lineage>
</organism>
<proteinExistence type="predicted"/>
<evidence type="ECO:0000313" key="2">
    <source>
        <dbReference type="Proteomes" id="UP000284178"/>
    </source>
</evidence>
<comment type="caution">
    <text evidence="1">The sequence shown here is derived from an EMBL/GenBank/DDBJ whole genome shotgun (WGS) entry which is preliminary data.</text>
</comment>
<keyword evidence="2" id="KW-1185">Reference proteome</keyword>
<evidence type="ECO:0000313" key="1">
    <source>
        <dbReference type="EMBL" id="RGR74056.1"/>
    </source>
</evidence>
<accession>A0A412G0T6</accession>
<reference evidence="1 2" key="1">
    <citation type="submission" date="2018-08" db="EMBL/GenBank/DDBJ databases">
        <title>A genome reference for cultivated species of the human gut microbiota.</title>
        <authorList>
            <person name="Zou Y."/>
            <person name="Xue W."/>
            <person name="Luo G."/>
        </authorList>
    </citation>
    <scope>NUCLEOTIDE SEQUENCE [LARGE SCALE GENOMIC DNA]</scope>
    <source>
        <strain evidence="1 2">AF24-29</strain>
    </source>
</reference>
<dbReference type="AlphaFoldDB" id="A0A412G0T6"/>
<dbReference type="EMBL" id="QRUP01000010">
    <property type="protein sequence ID" value="RGR74056.1"/>
    <property type="molecule type" value="Genomic_DNA"/>
</dbReference>
<name>A0A412G0T6_9FIRM</name>
<protein>
    <submittedName>
        <fullName evidence="1">DUF3284 domain-containing protein</fullName>
    </submittedName>
</protein>
<dbReference type="InterPro" id="IPR021701">
    <property type="entry name" value="DUF3284"/>
</dbReference>
<sequence>MRFMQIEHQFPCSAVQFFNFMARRIAQDIQIETDKKLTIAEIHQGMKYDKKVLVSEKKQRIGKAQVAVFDKPGHVQLRVEMFDGTQVIDTQCAALGKDRCQVTYSEEFLPSNMEKKLAIASFSWMGRKNNKKKLQRLMEQWETEIRQLYGE</sequence>
<dbReference type="Pfam" id="PF11687">
    <property type="entry name" value="DUF3284"/>
    <property type="match status" value="1"/>
</dbReference>